<dbReference type="InterPro" id="IPR056884">
    <property type="entry name" value="NPHP3-like_N"/>
</dbReference>
<evidence type="ECO:0000313" key="3">
    <source>
        <dbReference type="EMBL" id="KAJ5370478.1"/>
    </source>
</evidence>
<evidence type="ECO:0000313" key="4">
    <source>
        <dbReference type="Proteomes" id="UP001147782"/>
    </source>
</evidence>
<dbReference type="AlphaFoldDB" id="A0A9W9V694"/>
<evidence type="ECO:0000256" key="1">
    <source>
        <dbReference type="ARBA" id="ARBA00022737"/>
    </source>
</evidence>
<proteinExistence type="predicted"/>
<protein>
    <submittedName>
        <fullName evidence="3">Tetratricopeptide repeat domain-containing protein</fullName>
    </submittedName>
</protein>
<dbReference type="InterPro" id="IPR027417">
    <property type="entry name" value="P-loop_NTPase"/>
</dbReference>
<gene>
    <name evidence="3" type="ORF">N7496_006570</name>
</gene>
<dbReference type="GeneID" id="81438678"/>
<dbReference type="RefSeq" id="XP_056554912.1">
    <property type="nucleotide sequence ID" value="XM_056699499.1"/>
</dbReference>
<dbReference type="Gene3D" id="3.40.50.300">
    <property type="entry name" value="P-loop containing nucleotide triphosphate hydrolases"/>
    <property type="match status" value="1"/>
</dbReference>
<dbReference type="PANTHER" id="PTHR10039:SF16">
    <property type="entry name" value="GPI INOSITOL-DEACYLASE"/>
    <property type="match status" value="1"/>
</dbReference>
<name>A0A9W9V694_9EURO</name>
<sequence>MEKYCGEALGLSLPAAPSILIESLRPTPMTAILNEIIRQREPGTIRWPFENEMISAWIRGSTDKRFIPSGQETPVSRITKLWLHGLWGSGRTVVTASIIEHLIRECPATHAVGYYFCDRSRLPAIDPLNILRTLIAQLAGQNENACKLIETYLQGGHNIGLPPGNFEAYGQQPASSLNMDTLGKLLQAVSQCFERVSLVINSIDLIDPEAEVALVRLFASLVDSPESKLHVLFSTSTKGQQELLAAEINCCPINVKGSADDIRLFTHAEIARRINSGDAFLQPDHVRGGIEDYIANYSNGAYVPSSLVTLTEA</sequence>
<comment type="caution">
    <text evidence="3">The sequence shown here is derived from an EMBL/GenBank/DDBJ whole genome shotgun (WGS) entry which is preliminary data.</text>
</comment>
<dbReference type="PANTHER" id="PTHR10039">
    <property type="entry name" value="AMELOGENIN"/>
    <property type="match status" value="1"/>
</dbReference>
<keyword evidence="1" id="KW-0677">Repeat</keyword>
<dbReference type="Pfam" id="PF24883">
    <property type="entry name" value="NPHP3_N"/>
    <property type="match status" value="1"/>
</dbReference>
<dbReference type="Proteomes" id="UP001147782">
    <property type="component" value="Unassembled WGS sequence"/>
</dbReference>
<reference evidence="3" key="2">
    <citation type="journal article" date="2023" name="IMA Fungus">
        <title>Comparative genomic study of the Penicillium genus elucidates a diverse pangenome and 15 lateral gene transfer events.</title>
        <authorList>
            <person name="Petersen C."/>
            <person name="Sorensen T."/>
            <person name="Nielsen M.R."/>
            <person name="Sondergaard T.E."/>
            <person name="Sorensen J.L."/>
            <person name="Fitzpatrick D.A."/>
            <person name="Frisvad J.C."/>
            <person name="Nielsen K.L."/>
        </authorList>
    </citation>
    <scope>NUCLEOTIDE SEQUENCE</scope>
    <source>
        <strain evidence="3">IBT 29864</strain>
    </source>
</reference>
<keyword evidence="4" id="KW-1185">Reference proteome</keyword>
<reference evidence="3" key="1">
    <citation type="submission" date="2022-11" db="EMBL/GenBank/DDBJ databases">
        <authorList>
            <person name="Petersen C."/>
        </authorList>
    </citation>
    <scope>NUCLEOTIDE SEQUENCE</scope>
    <source>
        <strain evidence="3">IBT 29864</strain>
    </source>
</reference>
<accession>A0A9W9V694</accession>
<organism evidence="3 4">
    <name type="scientific">Penicillium cataractarum</name>
    <dbReference type="NCBI Taxonomy" id="2100454"/>
    <lineage>
        <taxon>Eukaryota</taxon>
        <taxon>Fungi</taxon>
        <taxon>Dikarya</taxon>
        <taxon>Ascomycota</taxon>
        <taxon>Pezizomycotina</taxon>
        <taxon>Eurotiomycetes</taxon>
        <taxon>Eurotiomycetidae</taxon>
        <taxon>Eurotiales</taxon>
        <taxon>Aspergillaceae</taxon>
        <taxon>Penicillium</taxon>
    </lineage>
</organism>
<evidence type="ECO:0000259" key="2">
    <source>
        <dbReference type="Pfam" id="PF24883"/>
    </source>
</evidence>
<dbReference type="OrthoDB" id="1577640at2759"/>
<feature type="domain" description="Nephrocystin 3-like N-terminal" evidence="2">
    <location>
        <begin position="43"/>
        <end position="234"/>
    </location>
</feature>
<dbReference type="EMBL" id="JAPZBS010000005">
    <property type="protein sequence ID" value="KAJ5370478.1"/>
    <property type="molecule type" value="Genomic_DNA"/>
</dbReference>